<dbReference type="RefSeq" id="WP_084838109.1">
    <property type="nucleotide sequence ID" value="NZ_JAPWIE010000003.1"/>
</dbReference>
<reference evidence="2" key="1">
    <citation type="submission" date="2022-12" db="EMBL/GenBank/DDBJ databases">
        <authorList>
            <person name="Krivoruchko A.V."/>
            <person name="Elkin A."/>
        </authorList>
    </citation>
    <scope>NUCLEOTIDE SEQUENCE</scope>
    <source>
        <strain evidence="2">IEGM 1388</strain>
    </source>
</reference>
<evidence type="ECO:0000313" key="3">
    <source>
        <dbReference type="Proteomes" id="UP001067235"/>
    </source>
</evidence>
<sequence length="147" mass="15902">MQQEINFLTFSTPDLPAVRTFYRDGLGWTPLLDVPDEIIFFQIAPRMTLGFFDSAKFAADLGSDVPVDLHSASARGITLAHNVSGRDDVVALIESMAAAGGRVLKQPTDSAFGGTFHGLVLDPNDIIWEIAHNPGWQVDDAGRVSFG</sequence>
<dbReference type="Proteomes" id="UP001067235">
    <property type="component" value="Unassembled WGS sequence"/>
</dbReference>
<dbReference type="EMBL" id="JAPWIE010000003">
    <property type="protein sequence ID" value="MCZ4550917.1"/>
    <property type="molecule type" value="Genomic_DNA"/>
</dbReference>
<keyword evidence="3" id="KW-1185">Reference proteome</keyword>
<dbReference type="Pfam" id="PF00903">
    <property type="entry name" value="Glyoxalase"/>
    <property type="match status" value="1"/>
</dbReference>
<dbReference type="Gene3D" id="3.10.180.10">
    <property type="entry name" value="2,3-Dihydroxybiphenyl 1,2-Dioxygenase, domain 1"/>
    <property type="match status" value="1"/>
</dbReference>
<name>A0ABT4MV87_GORRU</name>
<dbReference type="PANTHER" id="PTHR36503:SF1">
    <property type="entry name" value="BLR2520 PROTEIN"/>
    <property type="match status" value="1"/>
</dbReference>
<protein>
    <submittedName>
        <fullName evidence="2">VOC family protein</fullName>
    </submittedName>
</protein>
<accession>A0ABT4MV87</accession>
<dbReference type="PROSITE" id="PS51819">
    <property type="entry name" value="VOC"/>
    <property type="match status" value="1"/>
</dbReference>
<organism evidence="2 3">
    <name type="scientific">Gordonia rubripertincta</name>
    <name type="common">Rhodococcus corallinus</name>
    <dbReference type="NCBI Taxonomy" id="36822"/>
    <lineage>
        <taxon>Bacteria</taxon>
        <taxon>Bacillati</taxon>
        <taxon>Actinomycetota</taxon>
        <taxon>Actinomycetes</taxon>
        <taxon>Mycobacteriales</taxon>
        <taxon>Gordoniaceae</taxon>
        <taxon>Gordonia</taxon>
    </lineage>
</organism>
<dbReference type="InterPro" id="IPR004360">
    <property type="entry name" value="Glyas_Fos-R_dOase_dom"/>
</dbReference>
<gene>
    <name evidence="2" type="ORF">O4213_13060</name>
</gene>
<dbReference type="InterPro" id="IPR029068">
    <property type="entry name" value="Glyas_Bleomycin-R_OHBP_Dase"/>
</dbReference>
<dbReference type="SUPFAM" id="SSF54593">
    <property type="entry name" value="Glyoxalase/Bleomycin resistance protein/Dihydroxybiphenyl dioxygenase"/>
    <property type="match status" value="1"/>
</dbReference>
<feature type="domain" description="VOC" evidence="1">
    <location>
        <begin position="4"/>
        <end position="133"/>
    </location>
</feature>
<dbReference type="InterPro" id="IPR037523">
    <property type="entry name" value="VOC_core"/>
</dbReference>
<comment type="caution">
    <text evidence="2">The sequence shown here is derived from an EMBL/GenBank/DDBJ whole genome shotgun (WGS) entry which is preliminary data.</text>
</comment>
<evidence type="ECO:0000259" key="1">
    <source>
        <dbReference type="PROSITE" id="PS51819"/>
    </source>
</evidence>
<dbReference type="PANTHER" id="PTHR36503">
    <property type="entry name" value="BLR2520 PROTEIN"/>
    <property type="match status" value="1"/>
</dbReference>
<proteinExistence type="predicted"/>
<evidence type="ECO:0000313" key="2">
    <source>
        <dbReference type="EMBL" id="MCZ4550917.1"/>
    </source>
</evidence>